<protein>
    <submittedName>
        <fullName evidence="2">Uncharacterized protein</fullName>
    </submittedName>
</protein>
<comment type="caution">
    <text evidence="2">The sequence shown here is derived from an EMBL/GenBank/DDBJ whole genome shotgun (WGS) entry which is preliminary data.</text>
</comment>
<evidence type="ECO:0000256" key="1">
    <source>
        <dbReference type="SAM" id="MobiDB-lite"/>
    </source>
</evidence>
<reference evidence="2 3" key="1">
    <citation type="submission" date="2016-02" db="EMBL/GenBank/DDBJ databases">
        <title>Genome analysis of coral dinoflagellate symbionts highlights evolutionary adaptations to a symbiotic lifestyle.</title>
        <authorList>
            <person name="Aranda M."/>
            <person name="Li Y."/>
            <person name="Liew Y.J."/>
            <person name="Baumgarten S."/>
            <person name="Simakov O."/>
            <person name="Wilson M."/>
            <person name="Piel J."/>
            <person name="Ashoor H."/>
            <person name="Bougouffa S."/>
            <person name="Bajic V.B."/>
            <person name="Ryu T."/>
            <person name="Ravasi T."/>
            <person name="Bayer T."/>
            <person name="Micklem G."/>
            <person name="Kim H."/>
            <person name="Bhak J."/>
            <person name="Lajeunesse T.C."/>
            <person name="Voolstra C.R."/>
        </authorList>
    </citation>
    <scope>NUCLEOTIDE SEQUENCE [LARGE SCALE GENOMIC DNA]</scope>
    <source>
        <strain evidence="2 3">CCMP2467</strain>
    </source>
</reference>
<organism evidence="2 3">
    <name type="scientific">Symbiodinium microadriaticum</name>
    <name type="common">Dinoflagellate</name>
    <name type="synonym">Zooxanthella microadriatica</name>
    <dbReference type="NCBI Taxonomy" id="2951"/>
    <lineage>
        <taxon>Eukaryota</taxon>
        <taxon>Sar</taxon>
        <taxon>Alveolata</taxon>
        <taxon>Dinophyceae</taxon>
        <taxon>Suessiales</taxon>
        <taxon>Symbiodiniaceae</taxon>
        <taxon>Symbiodinium</taxon>
    </lineage>
</organism>
<feature type="region of interest" description="Disordered" evidence="1">
    <location>
        <begin position="128"/>
        <end position="150"/>
    </location>
</feature>
<dbReference type="EMBL" id="LSRX01000761">
    <property type="protein sequence ID" value="OLP89411.1"/>
    <property type="molecule type" value="Genomic_DNA"/>
</dbReference>
<keyword evidence="3" id="KW-1185">Reference proteome</keyword>
<evidence type="ECO:0000313" key="3">
    <source>
        <dbReference type="Proteomes" id="UP000186817"/>
    </source>
</evidence>
<gene>
    <name evidence="2" type="ORF">AK812_SmicGene29146</name>
</gene>
<accession>A0A1Q9D2K4</accession>
<dbReference type="Proteomes" id="UP000186817">
    <property type="component" value="Unassembled WGS sequence"/>
</dbReference>
<name>A0A1Q9D2K4_SYMMI</name>
<dbReference type="AlphaFoldDB" id="A0A1Q9D2K4"/>
<sequence>MLMSCGVIAHSDELTWFVQLNSDDGEVLNAYLTTQEVKEPPLGRERRTLSNPQAKADGAGMPVVLANQTPRALAAVTLDGFPVVISSGADRRNPLQLGEESKAWDGAYACKTCEVKLNFLSAELDGELPSRPSTAGEHPDSHLRTKPGMAPCSAPLYKDTGAVGSNGRGEAKGSEAVWGGGEALHSEAFGGRGVALGSGLGTRALRARFVPAAARHRKLLGKQLGSFLRNDKNDKPQAAGRFAARPRIGETCVRSAPSLAWNTISSRIAARLVEERLLHNLEPQQQNGGYEFIKTNTDETSGTYTEENMSNALRSNKTRNGMSNFSVGVLLQGDFQKNLRDFSRAADAADAVQVAAVLFDLLGEEPSPGNNPWLESPRGWKRPCVGKDLAVENAQNNFDKPLVGNKPGLWFPHVLFRKLYKENALGWEVTSLDLEGEPTIRCDILDWDHTAFPPGHFQVVWASPVCCEFSKALTRRPRRLDSLVLRTLELINYFKRNRRAGSRLYCSRFIHTRRTVFPEADGAHSIPLLGVLQTTMSRGCLTSHIVYRRAISSHSSGDRVELLLAVAAALRPGGVAPVAGSVPQILVRFR</sequence>
<evidence type="ECO:0000313" key="2">
    <source>
        <dbReference type="EMBL" id="OLP89411.1"/>
    </source>
</evidence>
<proteinExistence type="predicted"/>